<feature type="transmembrane region" description="Helical" evidence="2">
    <location>
        <begin position="619"/>
        <end position="640"/>
    </location>
</feature>
<gene>
    <name evidence="3" type="ORF">DPMN_152141</name>
</gene>
<feature type="transmembrane region" description="Helical" evidence="2">
    <location>
        <begin position="364"/>
        <end position="383"/>
    </location>
</feature>
<feature type="region of interest" description="Disordered" evidence="1">
    <location>
        <begin position="160"/>
        <end position="330"/>
    </location>
</feature>
<keyword evidence="2" id="KW-0472">Membrane</keyword>
<proteinExistence type="predicted"/>
<sequence length="641" mass="71565">MATRCDVLQIGKFFNEIEGGYFNEIVGEYFNETDLLRDYIECKETEGRLAQESVTNAAKYYSAGEDVDLHGKIPGISVVKSEKPKSGNFGLKVYPSSPSVVLASRSGLTVLYPSLYTDESANDERSTPNLFCDETKAHSKAIFGRLMAVSKEQEPFIDLNEHKAKKQDSVGLNKLETKKQDSSIVHKKHETEKQDPSISLKKDEIEKQDPSIDLKQDDTEKQDSSIGLKHETEKQDPSIDLKKDETEKQHPSIDLKKDKTEKQDSSIGPKKHETEQQDPSIDPKIDENEIQDPSIDLTKYKTEKKNPSIDLKKDDPSIGLKKNKTKKQDPSIDIIKRETETHDQSFEFFKIIDKVGSSGHTFKLLHYVFCASFLCFIFCPMFSSALPLRMDISTCTKGLPVSIPLHLFPGYDYTVSIGGHEVGACDMVASMTCFITHTFDGGYNFAENALTWNLTISQVSCDDFNVTVRITGQHNVQSTHLNILGCDTQKLDDGGPNPVNNVTIVPCKAGKPVIISLPLDNGNDYVIRTGDIDIGACDMMLSHTCFLKSRTYLGKFCFSGEGILWNLTVNEMLLNSIHVSVVETGTNPKHNVTFRIQKCKPPNMSETETVGNFNFAHGLFVLFCIIAAFALLICCAVRIFE</sequence>
<organism evidence="3 4">
    <name type="scientific">Dreissena polymorpha</name>
    <name type="common">Zebra mussel</name>
    <name type="synonym">Mytilus polymorpha</name>
    <dbReference type="NCBI Taxonomy" id="45954"/>
    <lineage>
        <taxon>Eukaryota</taxon>
        <taxon>Metazoa</taxon>
        <taxon>Spiralia</taxon>
        <taxon>Lophotrochozoa</taxon>
        <taxon>Mollusca</taxon>
        <taxon>Bivalvia</taxon>
        <taxon>Autobranchia</taxon>
        <taxon>Heteroconchia</taxon>
        <taxon>Euheterodonta</taxon>
        <taxon>Imparidentia</taxon>
        <taxon>Neoheterodontei</taxon>
        <taxon>Myida</taxon>
        <taxon>Dreissenoidea</taxon>
        <taxon>Dreissenidae</taxon>
        <taxon>Dreissena</taxon>
    </lineage>
</organism>
<reference evidence="3" key="2">
    <citation type="submission" date="2020-11" db="EMBL/GenBank/DDBJ databases">
        <authorList>
            <person name="McCartney M.A."/>
            <person name="Auch B."/>
            <person name="Kono T."/>
            <person name="Mallez S."/>
            <person name="Becker A."/>
            <person name="Gohl D.M."/>
            <person name="Silverstein K.A.T."/>
            <person name="Koren S."/>
            <person name="Bechman K.B."/>
            <person name="Herman A."/>
            <person name="Abrahante J.E."/>
            <person name="Garbe J."/>
        </authorList>
    </citation>
    <scope>NUCLEOTIDE SEQUENCE</scope>
    <source>
        <strain evidence="3">Duluth1</strain>
        <tissue evidence="3">Whole animal</tissue>
    </source>
</reference>
<accession>A0A9D4FIE0</accession>
<dbReference type="EMBL" id="JAIWYP010000007">
    <property type="protein sequence ID" value="KAH3798541.1"/>
    <property type="molecule type" value="Genomic_DNA"/>
</dbReference>
<evidence type="ECO:0000256" key="1">
    <source>
        <dbReference type="SAM" id="MobiDB-lite"/>
    </source>
</evidence>
<evidence type="ECO:0000313" key="3">
    <source>
        <dbReference type="EMBL" id="KAH3798541.1"/>
    </source>
</evidence>
<dbReference type="Proteomes" id="UP000828390">
    <property type="component" value="Unassembled WGS sequence"/>
</dbReference>
<name>A0A9D4FIE0_DREPO</name>
<evidence type="ECO:0000256" key="2">
    <source>
        <dbReference type="SAM" id="Phobius"/>
    </source>
</evidence>
<dbReference type="AlphaFoldDB" id="A0A9D4FIE0"/>
<keyword evidence="4" id="KW-1185">Reference proteome</keyword>
<feature type="compositionally biased region" description="Basic and acidic residues" evidence="1">
    <location>
        <begin position="189"/>
        <end position="287"/>
    </location>
</feature>
<keyword evidence="2" id="KW-0812">Transmembrane</keyword>
<protein>
    <submittedName>
        <fullName evidence="3">Uncharacterized protein</fullName>
    </submittedName>
</protein>
<feature type="compositionally biased region" description="Basic and acidic residues" evidence="1">
    <location>
        <begin position="298"/>
        <end position="316"/>
    </location>
</feature>
<keyword evidence="2" id="KW-1133">Transmembrane helix</keyword>
<reference evidence="3" key="1">
    <citation type="journal article" date="2019" name="bioRxiv">
        <title>The Genome of the Zebra Mussel, Dreissena polymorpha: A Resource for Invasive Species Research.</title>
        <authorList>
            <person name="McCartney M.A."/>
            <person name="Auch B."/>
            <person name="Kono T."/>
            <person name="Mallez S."/>
            <person name="Zhang Y."/>
            <person name="Obille A."/>
            <person name="Becker A."/>
            <person name="Abrahante J.E."/>
            <person name="Garbe J."/>
            <person name="Badalamenti J.P."/>
            <person name="Herman A."/>
            <person name="Mangelson H."/>
            <person name="Liachko I."/>
            <person name="Sullivan S."/>
            <person name="Sone E.D."/>
            <person name="Koren S."/>
            <person name="Silverstein K.A.T."/>
            <person name="Beckman K.B."/>
            <person name="Gohl D.M."/>
        </authorList>
    </citation>
    <scope>NUCLEOTIDE SEQUENCE</scope>
    <source>
        <strain evidence="3">Duluth1</strain>
        <tissue evidence="3">Whole animal</tissue>
    </source>
</reference>
<evidence type="ECO:0000313" key="4">
    <source>
        <dbReference type="Proteomes" id="UP000828390"/>
    </source>
</evidence>
<comment type="caution">
    <text evidence="3">The sequence shown here is derived from an EMBL/GenBank/DDBJ whole genome shotgun (WGS) entry which is preliminary data.</text>
</comment>